<dbReference type="RefSeq" id="WP_014856190.1">
    <property type="nucleotide sequence ID" value="NC_018178.1"/>
</dbReference>
<dbReference type="EMBL" id="CP003557">
    <property type="protein sequence ID" value="AFN74756.1"/>
    <property type="molecule type" value="Genomic_DNA"/>
</dbReference>
<proteinExistence type="predicted"/>
<dbReference type="AlphaFoldDB" id="I7A4B9"/>
<keyword evidence="2" id="KW-0378">Hydrolase</keyword>
<sequence>MDNQILNKARRYVEGLFEALRNKDNVYHNIDHTLEVVDKVKEIGAGEGLNEEELEIVTLAAWFHDTGYCIQSEGHEEVSANYARGFLNVENYTPDKINEVVKCIMATRVPQNPATLLEKVICDADLAHIGREDFEVRNNLFRQEYEIYFGKELSEKEWLEKSIDFFSKHRFFTEYSNRKYGALKEKNIERLKKQLALLDNAKDNT</sequence>
<dbReference type="InterPro" id="IPR003607">
    <property type="entry name" value="HD/PDEase_dom"/>
</dbReference>
<dbReference type="KEGG" id="mro:MROS_1519"/>
<reference evidence="2 3" key="1">
    <citation type="journal article" date="2013" name="PLoS ONE">
        <title>Genomic analysis of Melioribacter roseus, facultatively anaerobic organotrophic bacterium representing a novel deep lineage within Bacteriodetes/Chlorobi group.</title>
        <authorList>
            <person name="Kadnikov V.V."/>
            <person name="Mardanov A.V."/>
            <person name="Podosokorskaya O.A."/>
            <person name="Gavrilov S.N."/>
            <person name="Kublanov I.V."/>
            <person name="Beletsky A.V."/>
            <person name="Bonch-Osmolovskaya E.A."/>
            <person name="Ravin N.V."/>
        </authorList>
    </citation>
    <scope>NUCLEOTIDE SEQUENCE [LARGE SCALE GENOMIC DNA]</scope>
    <source>
        <strain evidence="3">JCM 17771 / P3M-2</strain>
    </source>
</reference>
<accession>I7A4B9</accession>
<gene>
    <name evidence="2" type="ordered locus">MROS_1519</name>
</gene>
<dbReference type="eggNOG" id="COG4339">
    <property type="taxonomic scope" value="Bacteria"/>
</dbReference>
<keyword evidence="3" id="KW-1185">Reference proteome</keyword>
<dbReference type="OrthoDB" id="5728337at2"/>
<dbReference type="GO" id="GO:0016787">
    <property type="term" value="F:hydrolase activity"/>
    <property type="evidence" value="ECO:0007669"/>
    <property type="project" value="UniProtKB-KW"/>
</dbReference>
<dbReference type="Gene3D" id="1.10.3210.10">
    <property type="entry name" value="Hypothetical protein af1432"/>
    <property type="match status" value="1"/>
</dbReference>
<feature type="domain" description="HD/PDEase" evidence="1">
    <location>
        <begin position="25"/>
        <end position="139"/>
    </location>
</feature>
<dbReference type="InterPro" id="IPR009218">
    <property type="entry name" value="HD_phosphohydro"/>
</dbReference>
<dbReference type="Pfam" id="PF01966">
    <property type="entry name" value="HD"/>
    <property type="match status" value="1"/>
</dbReference>
<dbReference type="PANTHER" id="PTHR21174">
    <property type="match status" value="1"/>
</dbReference>
<dbReference type="InterPro" id="IPR006674">
    <property type="entry name" value="HD_domain"/>
</dbReference>
<dbReference type="SMART" id="SM00471">
    <property type="entry name" value="HDc"/>
    <property type="match status" value="1"/>
</dbReference>
<dbReference type="Proteomes" id="UP000009011">
    <property type="component" value="Chromosome"/>
</dbReference>
<dbReference type="HOGENOM" id="CLU_118967_0_0_10"/>
<evidence type="ECO:0000259" key="1">
    <source>
        <dbReference type="SMART" id="SM00471"/>
    </source>
</evidence>
<dbReference type="PATRIC" id="fig|1191523.3.peg.1611"/>
<dbReference type="STRING" id="1191523.MROS_1519"/>
<evidence type="ECO:0000313" key="2">
    <source>
        <dbReference type="EMBL" id="AFN74756.1"/>
    </source>
</evidence>
<dbReference type="CDD" id="cd00077">
    <property type="entry name" value="HDc"/>
    <property type="match status" value="1"/>
</dbReference>
<name>I7A4B9_MELRP</name>
<protein>
    <submittedName>
        <fullName evidence="2">Metal dependent phosphohydrolase</fullName>
    </submittedName>
</protein>
<dbReference type="SUPFAM" id="SSF109604">
    <property type="entry name" value="HD-domain/PDEase-like"/>
    <property type="match status" value="1"/>
</dbReference>
<organism evidence="2 3">
    <name type="scientific">Melioribacter roseus (strain DSM 23840 / JCM 17771 / VKM B-2668 / P3M-2)</name>
    <dbReference type="NCBI Taxonomy" id="1191523"/>
    <lineage>
        <taxon>Bacteria</taxon>
        <taxon>Pseudomonadati</taxon>
        <taxon>Ignavibacteriota</taxon>
        <taxon>Ignavibacteria</taxon>
        <taxon>Ignavibacteriales</taxon>
        <taxon>Melioribacteraceae</taxon>
        <taxon>Melioribacter</taxon>
    </lineage>
</organism>
<evidence type="ECO:0000313" key="3">
    <source>
        <dbReference type="Proteomes" id="UP000009011"/>
    </source>
</evidence>
<dbReference type="PANTHER" id="PTHR21174:SF0">
    <property type="entry name" value="HD PHOSPHOHYDROLASE FAMILY PROTEIN-RELATED"/>
    <property type="match status" value="1"/>
</dbReference>